<protein>
    <submittedName>
        <fullName evidence="3">CaiB/BaiF family protein</fullName>
    </submittedName>
</protein>
<feature type="compositionally biased region" description="Basic and acidic residues" evidence="2">
    <location>
        <begin position="396"/>
        <end position="406"/>
    </location>
</feature>
<accession>H5TNQ6</accession>
<dbReference type="Gene3D" id="3.30.1540.10">
    <property type="entry name" value="formyl-coa transferase, domain 3"/>
    <property type="match status" value="1"/>
</dbReference>
<dbReference type="InterPro" id="IPR044855">
    <property type="entry name" value="CoA-Trfase_III_dom3_sf"/>
</dbReference>
<dbReference type="SUPFAM" id="SSF89796">
    <property type="entry name" value="CoA-transferase family III (CaiB/BaiF)"/>
    <property type="match status" value="1"/>
</dbReference>
<feature type="region of interest" description="Disordered" evidence="2">
    <location>
        <begin position="396"/>
        <end position="415"/>
    </location>
</feature>
<evidence type="ECO:0000256" key="2">
    <source>
        <dbReference type="SAM" id="MobiDB-lite"/>
    </source>
</evidence>
<reference evidence="3" key="1">
    <citation type="submission" date="2012-02" db="EMBL/GenBank/DDBJ databases">
        <title>Whole genome shotgun sequence of Gordonia otitidis NBRC 100426.</title>
        <authorList>
            <person name="Yoshida I."/>
            <person name="Hosoyama A."/>
            <person name="Tsuchikane K."/>
            <person name="Katsumata H."/>
            <person name="Yamazaki S."/>
            <person name="Fujita N."/>
        </authorList>
    </citation>
    <scope>NUCLEOTIDE SEQUENCE [LARGE SCALE GENOMIC DNA]</scope>
    <source>
        <strain evidence="3">NBRC 100426</strain>
    </source>
</reference>
<dbReference type="RefSeq" id="WP_007239338.1">
    <property type="nucleotide sequence ID" value="NZ_BAFB01000141.1"/>
</dbReference>
<dbReference type="Gene3D" id="3.40.50.10540">
    <property type="entry name" value="Crotonobetainyl-coa:carnitine coa-transferase, domain 1"/>
    <property type="match status" value="1"/>
</dbReference>
<proteinExistence type="predicted"/>
<organism evidence="3 4">
    <name type="scientific">Gordonia otitidis (strain DSM 44809 / CCUG 52243 / JCM 12355 / NBRC 100426 / IFM 10032)</name>
    <dbReference type="NCBI Taxonomy" id="1108044"/>
    <lineage>
        <taxon>Bacteria</taxon>
        <taxon>Bacillati</taxon>
        <taxon>Actinomycetota</taxon>
        <taxon>Actinomycetes</taxon>
        <taxon>Mycobacteriales</taxon>
        <taxon>Gordoniaceae</taxon>
        <taxon>Gordonia</taxon>
    </lineage>
</organism>
<evidence type="ECO:0000256" key="1">
    <source>
        <dbReference type="ARBA" id="ARBA00022679"/>
    </source>
</evidence>
<dbReference type="Pfam" id="PF02515">
    <property type="entry name" value="CoA_transf_3"/>
    <property type="match status" value="1"/>
</dbReference>
<keyword evidence="1" id="KW-0808">Transferase</keyword>
<gene>
    <name evidence="3" type="ORF">GOOTI_141_00030</name>
</gene>
<dbReference type="EMBL" id="BAFB01000141">
    <property type="protein sequence ID" value="GAB35114.1"/>
    <property type="molecule type" value="Genomic_DNA"/>
</dbReference>
<evidence type="ECO:0000313" key="4">
    <source>
        <dbReference type="Proteomes" id="UP000005038"/>
    </source>
</evidence>
<dbReference type="GO" id="GO:0008410">
    <property type="term" value="F:CoA-transferase activity"/>
    <property type="evidence" value="ECO:0007669"/>
    <property type="project" value="TreeGrafter"/>
</dbReference>
<dbReference type="PANTHER" id="PTHR48207">
    <property type="entry name" value="SUCCINATE--HYDROXYMETHYLGLUTARATE COA-TRANSFERASE"/>
    <property type="match status" value="1"/>
</dbReference>
<dbReference type="PANTHER" id="PTHR48207:SF3">
    <property type="entry name" value="SUCCINATE--HYDROXYMETHYLGLUTARATE COA-TRANSFERASE"/>
    <property type="match status" value="1"/>
</dbReference>
<dbReference type="Proteomes" id="UP000005038">
    <property type="component" value="Unassembled WGS sequence"/>
</dbReference>
<dbReference type="OrthoDB" id="9797653at2"/>
<dbReference type="AlphaFoldDB" id="H5TNQ6"/>
<name>H5TNQ6_GORO1</name>
<evidence type="ECO:0000313" key="3">
    <source>
        <dbReference type="EMBL" id="GAB35114.1"/>
    </source>
</evidence>
<dbReference type="STRING" id="1108044.GOOTI_141_00030"/>
<dbReference type="InterPro" id="IPR003673">
    <property type="entry name" value="CoA-Trfase_fam_III"/>
</dbReference>
<keyword evidence="4" id="KW-1185">Reference proteome</keyword>
<dbReference type="InterPro" id="IPR050483">
    <property type="entry name" value="CoA-transferase_III_domain"/>
</dbReference>
<sequence length="415" mass="44368">MLPLSGVTVLSLEHAVAAPFATRQLADLGARVIKVERPGTGDFARAYDESVDGLASYFVWLNRSKESIALDVKSESGAKMLHRLADHADVIVQNLGPGAAERLGLGAQDVRRRDPRKIVLSITGWGSTGPWADRKAYDLLVQCETGLVSMTGTPDDVAKVGVSIADIAAGMYGFSGVLAALYQRQVTGEGATLEVSLFEALSEWMGQPAHFTAGAGRQPGRFGAAHATISPYGPYSAVDGHTFLLAIQNEPEWQRLCEIVFDDAALAADPRFASNTLRVANRDAVDAAVTEHFGRRTTDQLTELLKRAKIAFGGVNTVSEFLDHPVLAGRDRWRSVETERGPIRALLPPIGFGDEPRMDPVPALGADSLTIARELGVSDDEIDDLVAAGVLGTHDSDQVRSTHAHDTSTVQGGPR</sequence>
<dbReference type="InterPro" id="IPR023606">
    <property type="entry name" value="CoA-Trfase_III_dom_1_sf"/>
</dbReference>
<comment type="caution">
    <text evidence="3">The sequence shown here is derived from an EMBL/GenBank/DDBJ whole genome shotgun (WGS) entry which is preliminary data.</text>
</comment>